<evidence type="ECO:0000313" key="1">
    <source>
        <dbReference type="EMBL" id="KIK47293.1"/>
    </source>
</evidence>
<accession>A0A0D0BWI4</accession>
<dbReference type="Proteomes" id="UP000054485">
    <property type="component" value="Unassembled WGS sequence"/>
</dbReference>
<evidence type="ECO:0000313" key="2">
    <source>
        <dbReference type="Proteomes" id="UP000054485"/>
    </source>
</evidence>
<keyword evidence="2" id="KW-1185">Reference proteome</keyword>
<dbReference type="AlphaFoldDB" id="A0A0D0BWI4"/>
<sequence length="89" mass="9823">MRTNEDCVHVSMTLKDCACCTLPPQHDTSRVSLWHAVQNQLGRVRCVGMLPQCSSSSPGKMSCSEPILSLFDSAVQPTLFQRTKCTHIS</sequence>
<name>A0A0D0BWI4_9AGAM</name>
<organism evidence="1 2">
    <name type="scientific">Suillus luteus UH-Slu-Lm8-n1</name>
    <dbReference type="NCBI Taxonomy" id="930992"/>
    <lineage>
        <taxon>Eukaryota</taxon>
        <taxon>Fungi</taxon>
        <taxon>Dikarya</taxon>
        <taxon>Basidiomycota</taxon>
        <taxon>Agaricomycotina</taxon>
        <taxon>Agaricomycetes</taxon>
        <taxon>Agaricomycetidae</taxon>
        <taxon>Boletales</taxon>
        <taxon>Suillineae</taxon>
        <taxon>Suillaceae</taxon>
        <taxon>Suillus</taxon>
    </lineage>
</organism>
<gene>
    <name evidence="1" type="ORF">CY34DRAFT_799451</name>
</gene>
<dbReference type="InParanoid" id="A0A0D0BWI4"/>
<reference evidence="1 2" key="1">
    <citation type="submission" date="2014-04" db="EMBL/GenBank/DDBJ databases">
        <authorList>
            <consortium name="DOE Joint Genome Institute"/>
            <person name="Kuo A."/>
            <person name="Ruytinx J."/>
            <person name="Rineau F."/>
            <person name="Colpaert J."/>
            <person name="Kohler A."/>
            <person name="Nagy L.G."/>
            <person name="Floudas D."/>
            <person name="Copeland A."/>
            <person name="Barry K.W."/>
            <person name="Cichocki N."/>
            <person name="Veneault-Fourrey C."/>
            <person name="LaButti K."/>
            <person name="Lindquist E.A."/>
            <person name="Lipzen A."/>
            <person name="Lundell T."/>
            <person name="Morin E."/>
            <person name="Murat C."/>
            <person name="Sun H."/>
            <person name="Tunlid A."/>
            <person name="Henrissat B."/>
            <person name="Grigoriev I.V."/>
            <person name="Hibbett D.S."/>
            <person name="Martin F."/>
            <person name="Nordberg H.P."/>
            <person name="Cantor M.N."/>
            <person name="Hua S.X."/>
        </authorList>
    </citation>
    <scope>NUCLEOTIDE SEQUENCE [LARGE SCALE GENOMIC DNA]</scope>
    <source>
        <strain evidence="1 2">UH-Slu-Lm8-n1</strain>
    </source>
</reference>
<proteinExistence type="predicted"/>
<dbReference type="EMBL" id="KN835148">
    <property type="protein sequence ID" value="KIK47293.1"/>
    <property type="molecule type" value="Genomic_DNA"/>
</dbReference>
<dbReference type="HOGENOM" id="CLU_2456258_0_0_1"/>
<protein>
    <submittedName>
        <fullName evidence="1">Uncharacterized protein</fullName>
    </submittedName>
</protein>
<reference evidence="2" key="2">
    <citation type="submission" date="2015-01" db="EMBL/GenBank/DDBJ databases">
        <title>Evolutionary Origins and Diversification of the Mycorrhizal Mutualists.</title>
        <authorList>
            <consortium name="DOE Joint Genome Institute"/>
            <consortium name="Mycorrhizal Genomics Consortium"/>
            <person name="Kohler A."/>
            <person name="Kuo A."/>
            <person name="Nagy L.G."/>
            <person name="Floudas D."/>
            <person name="Copeland A."/>
            <person name="Barry K.W."/>
            <person name="Cichocki N."/>
            <person name="Veneault-Fourrey C."/>
            <person name="LaButti K."/>
            <person name="Lindquist E.A."/>
            <person name="Lipzen A."/>
            <person name="Lundell T."/>
            <person name="Morin E."/>
            <person name="Murat C."/>
            <person name="Riley R."/>
            <person name="Ohm R."/>
            <person name="Sun H."/>
            <person name="Tunlid A."/>
            <person name="Henrissat B."/>
            <person name="Grigoriev I.V."/>
            <person name="Hibbett D.S."/>
            <person name="Martin F."/>
        </authorList>
    </citation>
    <scope>NUCLEOTIDE SEQUENCE [LARGE SCALE GENOMIC DNA]</scope>
    <source>
        <strain evidence="2">UH-Slu-Lm8-n1</strain>
    </source>
</reference>